<name>A0A183B1E2_9TREM</name>
<dbReference type="AlphaFoldDB" id="A0A183B1E2"/>
<dbReference type="OrthoDB" id="19656at2759"/>
<keyword evidence="10" id="KW-1185">Reference proteome</keyword>
<evidence type="ECO:0000256" key="2">
    <source>
        <dbReference type="ARBA" id="ARBA00004294"/>
    </source>
</evidence>
<reference evidence="11" key="1">
    <citation type="submission" date="2016-06" db="UniProtKB">
        <authorList>
            <consortium name="WormBaseParasite"/>
        </authorList>
    </citation>
    <scope>IDENTIFICATION</scope>
</reference>
<dbReference type="InterPro" id="IPR027246">
    <property type="entry name" value="Porin_Euk/Tom40"/>
</dbReference>
<dbReference type="PANTHER" id="PTHR10802">
    <property type="entry name" value="MITOCHONDRIAL IMPORT RECEPTOR SUBUNIT TOM40"/>
    <property type="match status" value="1"/>
</dbReference>
<keyword evidence="6" id="KW-1000">Mitochondrion outer membrane</keyword>
<gene>
    <name evidence="9" type="ORF">ECPE_LOCUS13027</name>
</gene>
<dbReference type="Pfam" id="PF01459">
    <property type="entry name" value="Porin_3"/>
    <property type="match status" value="1"/>
</dbReference>
<evidence type="ECO:0000256" key="3">
    <source>
        <dbReference type="ARBA" id="ARBA00022448"/>
    </source>
</evidence>
<proteinExistence type="predicted"/>
<dbReference type="InterPro" id="IPR037930">
    <property type="entry name" value="Tom40"/>
</dbReference>
<evidence type="ECO:0000256" key="6">
    <source>
        <dbReference type="ARBA" id="ARBA00022787"/>
    </source>
</evidence>
<evidence type="ECO:0000256" key="7">
    <source>
        <dbReference type="ARBA" id="ARBA00023136"/>
    </source>
</evidence>
<dbReference type="GO" id="GO:0030150">
    <property type="term" value="P:protein import into mitochondrial matrix"/>
    <property type="evidence" value="ECO:0007669"/>
    <property type="project" value="InterPro"/>
</dbReference>
<dbReference type="Pfam" id="PF13650">
    <property type="entry name" value="Asp_protease_2"/>
    <property type="match status" value="1"/>
</dbReference>
<organism evidence="11">
    <name type="scientific">Echinostoma caproni</name>
    <dbReference type="NCBI Taxonomy" id="27848"/>
    <lineage>
        <taxon>Eukaryota</taxon>
        <taxon>Metazoa</taxon>
        <taxon>Spiralia</taxon>
        <taxon>Lophotrochozoa</taxon>
        <taxon>Platyhelminthes</taxon>
        <taxon>Trematoda</taxon>
        <taxon>Digenea</taxon>
        <taxon>Plagiorchiida</taxon>
        <taxon>Echinostomata</taxon>
        <taxon>Echinostomatoidea</taxon>
        <taxon>Echinostomatidae</taxon>
        <taxon>Echinostoma</taxon>
    </lineage>
</organism>
<accession>A0A183B1E2</accession>
<keyword evidence="4" id="KW-1134">Transmembrane beta strand</keyword>
<evidence type="ECO:0000313" key="10">
    <source>
        <dbReference type="Proteomes" id="UP000272942"/>
    </source>
</evidence>
<comment type="subcellular location">
    <subcellularLocation>
        <location evidence="1">Membrane</location>
        <topology evidence="1">Multi-pass membrane protein</topology>
    </subcellularLocation>
    <subcellularLocation>
        <location evidence="2">Mitochondrion outer membrane</location>
    </subcellularLocation>
</comment>
<evidence type="ECO:0000313" key="9">
    <source>
        <dbReference type="EMBL" id="VDP90299.1"/>
    </source>
</evidence>
<evidence type="ECO:0000256" key="1">
    <source>
        <dbReference type="ARBA" id="ARBA00004141"/>
    </source>
</evidence>
<dbReference type="WBParaSite" id="ECPE_0001306501-mRNA-1">
    <property type="protein sequence ID" value="ECPE_0001306501-mRNA-1"/>
    <property type="gene ID" value="ECPE_0001306501"/>
</dbReference>
<feature type="region of interest" description="Disordered" evidence="8">
    <location>
        <begin position="335"/>
        <end position="354"/>
    </location>
</feature>
<keyword evidence="3" id="KW-0813">Transport</keyword>
<keyword evidence="6" id="KW-0496">Mitochondrion</keyword>
<dbReference type="GO" id="GO:0008320">
    <property type="term" value="F:protein transmembrane transporter activity"/>
    <property type="evidence" value="ECO:0007669"/>
    <property type="project" value="InterPro"/>
</dbReference>
<dbReference type="CDD" id="cd00303">
    <property type="entry name" value="retropepsin_like"/>
    <property type="match status" value="1"/>
</dbReference>
<keyword evidence="7" id="KW-0472">Membrane</keyword>
<dbReference type="Gene3D" id="2.40.70.10">
    <property type="entry name" value="Acid Proteases"/>
    <property type="match status" value="1"/>
</dbReference>
<keyword evidence="5" id="KW-0812">Transmembrane</keyword>
<evidence type="ECO:0000256" key="8">
    <source>
        <dbReference type="SAM" id="MobiDB-lite"/>
    </source>
</evidence>
<dbReference type="GO" id="GO:0005741">
    <property type="term" value="C:mitochondrial outer membrane"/>
    <property type="evidence" value="ECO:0007669"/>
    <property type="project" value="UniProtKB-SubCell"/>
</dbReference>
<reference evidence="9 10" key="2">
    <citation type="submission" date="2018-11" db="EMBL/GenBank/DDBJ databases">
        <authorList>
            <consortium name="Pathogen Informatics"/>
        </authorList>
    </citation>
    <scope>NUCLEOTIDE SEQUENCE [LARGE SCALE GENOMIC DNA]</scope>
    <source>
        <strain evidence="9 10">Egypt</strain>
    </source>
</reference>
<dbReference type="EMBL" id="UZAN01054130">
    <property type="protein sequence ID" value="VDP90299.1"/>
    <property type="molecule type" value="Genomic_DNA"/>
</dbReference>
<evidence type="ECO:0000256" key="4">
    <source>
        <dbReference type="ARBA" id="ARBA00022452"/>
    </source>
</evidence>
<protein>
    <submittedName>
        <fullName evidence="11">Peptidase A2 domain-containing protein</fullName>
    </submittedName>
</protein>
<sequence>MMRDSDVVGVESAIGKAKKEREHVVSRTLNRKRSCVCMLSIRTTLCQTWEGLHCGQLNESSGGQVPLICITLYQLRKYQLIRKVCPSRQPGAHKAARKGFSVVEAYSRIASLASKVGPKTTNMLHKDFRIFQSAKEFPRLSGPFAEVEAKMETASPHERIPPLMAPEKFISGKDFDVWESQVRHFVRRLPSSYRADAEISLLTREAYKSVMDFDLLDDVGILLVTVRRRLAGSKTAFEYWKEFYMRQQRPEESLMDYMGSVRRLAWLAYPMYTVEEHNSHILDRFLAGLREPRIKDELQLWPPKDLAEAESTAEILDQNGHLVGQPQGVSAAGFRQEGRAPTRENGKKKPPMTPICYTCHQTGYSSRFRGERGGPSKSISTVGNANNFTAVSMGAGLPFVEVKVEGKTVNCLLDSGSVRNLISNKETVWKSKANHSKETPLVAVNGSPLTVHGRVDLTVRVGKQKVNHQFTVVENLPVAIVLGADFLRMTKSINNLGTQRVSIGGSWVNFKMEQKEMSSHINVQAQSSKAAELENFVAFVSEGVLGDTQTQFRKLLELHTRVNMQVNKSLQMAAKWESSFQQQSNTTTLGYKYEIPKANVTFKAQIDSNKNIVPSLEKKLTPFPFTFILCAPDNQAKSRYAFGVSIMVG</sequence>
<evidence type="ECO:0000256" key="5">
    <source>
        <dbReference type="ARBA" id="ARBA00022692"/>
    </source>
</evidence>
<feature type="compositionally biased region" description="Basic and acidic residues" evidence="8">
    <location>
        <begin position="336"/>
        <end position="347"/>
    </location>
</feature>
<evidence type="ECO:0000313" key="11">
    <source>
        <dbReference type="WBParaSite" id="ECPE_0001306501-mRNA-1"/>
    </source>
</evidence>
<dbReference type="InterPro" id="IPR021109">
    <property type="entry name" value="Peptidase_aspartic_dom_sf"/>
</dbReference>
<dbReference type="SUPFAM" id="SSF50630">
    <property type="entry name" value="Acid proteases"/>
    <property type="match status" value="1"/>
</dbReference>
<dbReference type="Proteomes" id="UP000272942">
    <property type="component" value="Unassembled WGS sequence"/>
</dbReference>